<dbReference type="AlphaFoldDB" id="A0A428UDV8"/>
<accession>A0A428UDV8</accession>
<name>A0A428UDV8_9HYPO</name>
<keyword evidence="2" id="KW-1185">Reference proteome</keyword>
<proteinExistence type="predicted"/>
<evidence type="ECO:0000313" key="1">
    <source>
        <dbReference type="EMBL" id="RSM12442.1"/>
    </source>
</evidence>
<protein>
    <submittedName>
        <fullName evidence="1">Uncharacterized protein</fullName>
    </submittedName>
</protein>
<gene>
    <name evidence="1" type="ORF">CDV31_006283</name>
</gene>
<dbReference type="Proteomes" id="UP000288429">
    <property type="component" value="Unassembled WGS sequence"/>
</dbReference>
<reference evidence="1 2" key="1">
    <citation type="submission" date="2017-06" db="EMBL/GenBank/DDBJ databases">
        <title>Cmopartive genomic analysis of Ambrosia Fusariam Clade fungi.</title>
        <authorList>
            <person name="Stajich J.E."/>
            <person name="Carrillo J."/>
            <person name="Kijimoto T."/>
            <person name="Eskalen A."/>
            <person name="O'Donnell K."/>
            <person name="Kasson M."/>
        </authorList>
    </citation>
    <scope>NUCLEOTIDE SEQUENCE [LARGE SCALE GENOMIC DNA]</scope>
    <source>
        <strain evidence="1 2">NRRL 20438</strain>
    </source>
</reference>
<comment type="caution">
    <text evidence="1">The sequence shown here is derived from an EMBL/GenBank/DDBJ whole genome shotgun (WGS) entry which is preliminary data.</text>
</comment>
<dbReference type="EMBL" id="NIZV01000070">
    <property type="protein sequence ID" value="RSM12442.1"/>
    <property type="molecule type" value="Genomic_DNA"/>
</dbReference>
<organism evidence="1 2">
    <name type="scientific">Fusarium ambrosium</name>
    <dbReference type="NCBI Taxonomy" id="131363"/>
    <lineage>
        <taxon>Eukaryota</taxon>
        <taxon>Fungi</taxon>
        <taxon>Dikarya</taxon>
        <taxon>Ascomycota</taxon>
        <taxon>Pezizomycotina</taxon>
        <taxon>Sordariomycetes</taxon>
        <taxon>Hypocreomycetidae</taxon>
        <taxon>Hypocreales</taxon>
        <taxon>Nectriaceae</taxon>
        <taxon>Fusarium</taxon>
        <taxon>Fusarium solani species complex</taxon>
    </lineage>
</organism>
<evidence type="ECO:0000313" key="2">
    <source>
        <dbReference type="Proteomes" id="UP000288429"/>
    </source>
</evidence>
<sequence>MTGTETTLPDHLTTIGKPALFGFAALQSPITERFTRDDTDDGGGLRALRSRKRFWSSVIPTSTIIKNTFPTHHSIISQC</sequence>